<sequence>MGFGPGVGELRVHGRASWPWRCTYPLLKQGDLPVDLDSTVIPVAAAEPRRGCDRLRSRRKTLHLDLPDTPSRPPWRPLRARSQPRCARQRLRKARVTQPSPPFIA</sequence>
<evidence type="ECO:0000256" key="1">
    <source>
        <dbReference type="SAM" id="MobiDB-lite"/>
    </source>
</evidence>
<proteinExistence type="predicted"/>
<dbReference type="EMBL" id="CP011110">
    <property type="protein sequence ID" value="AKA24746.1"/>
    <property type="molecule type" value="Genomic_DNA"/>
</dbReference>
<dbReference type="Proteomes" id="UP000032748">
    <property type="component" value="Chromosome"/>
</dbReference>
<organism evidence="2 3">
    <name type="scientific">Pseudomonas chlororaphis</name>
    <dbReference type="NCBI Taxonomy" id="587753"/>
    <lineage>
        <taxon>Bacteria</taxon>
        <taxon>Pseudomonadati</taxon>
        <taxon>Pseudomonadota</taxon>
        <taxon>Gammaproteobacteria</taxon>
        <taxon>Pseudomonadales</taxon>
        <taxon>Pseudomonadaceae</taxon>
        <taxon>Pseudomonas</taxon>
    </lineage>
</organism>
<accession>A0A0D5Y0C5</accession>
<feature type="region of interest" description="Disordered" evidence="1">
    <location>
        <begin position="60"/>
        <end position="105"/>
    </location>
</feature>
<name>A0A0D5Y0C5_9PSED</name>
<dbReference type="AlphaFoldDB" id="A0A0D5Y0C5"/>
<protein>
    <submittedName>
        <fullName evidence="2">Uncharacterized protein</fullName>
    </submittedName>
</protein>
<reference evidence="2 3" key="1">
    <citation type="journal article" date="2015" name="Mol. Plant Microbe Interact.">
        <title>Comparative Genomic Analysis of Pseudomonas chlororaphis PCL1606 Reveals New Insight into Antifungal Compounds Involved in Biocontrol.</title>
        <authorList>
            <person name="Calderon C.E."/>
            <person name="Ramos C."/>
            <person name="de Vicente A."/>
            <person name="Cazorla F.M."/>
        </authorList>
    </citation>
    <scope>NUCLEOTIDE SEQUENCE [LARGE SCALE GENOMIC DNA]</scope>
    <source>
        <strain evidence="2 3">PCL1606</strain>
    </source>
</reference>
<gene>
    <name evidence="2" type="ORF">PCL1606_32940</name>
</gene>
<evidence type="ECO:0000313" key="3">
    <source>
        <dbReference type="Proteomes" id="UP000032748"/>
    </source>
</evidence>
<evidence type="ECO:0000313" key="2">
    <source>
        <dbReference type="EMBL" id="AKA24746.1"/>
    </source>
</evidence>
<dbReference type="KEGG" id="pcz:PCL1606_32940"/>